<keyword evidence="1" id="KW-0812">Transmembrane</keyword>
<accession>A0A2M4D177</accession>
<organism evidence="2">
    <name type="scientific">Anopheles darlingi</name>
    <name type="common">Mosquito</name>
    <dbReference type="NCBI Taxonomy" id="43151"/>
    <lineage>
        <taxon>Eukaryota</taxon>
        <taxon>Metazoa</taxon>
        <taxon>Ecdysozoa</taxon>
        <taxon>Arthropoda</taxon>
        <taxon>Hexapoda</taxon>
        <taxon>Insecta</taxon>
        <taxon>Pterygota</taxon>
        <taxon>Neoptera</taxon>
        <taxon>Endopterygota</taxon>
        <taxon>Diptera</taxon>
        <taxon>Nematocera</taxon>
        <taxon>Culicoidea</taxon>
        <taxon>Culicidae</taxon>
        <taxon>Anophelinae</taxon>
        <taxon>Anopheles</taxon>
    </lineage>
</organism>
<keyword evidence="1" id="KW-1133">Transmembrane helix</keyword>
<dbReference type="EMBL" id="GGFL01007117">
    <property type="protein sequence ID" value="MBW71295.1"/>
    <property type="molecule type" value="Transcribed_RNA"/>
</dbReference>
<name>A0A2M4D177_ANODA</name>
<evidence type="ECO:0000313" key="2">
    <source>
        <dbReference type="EMBL" id="MBW71295.1"/>
    </source>
</evidence>
<protein>
    <submittedName>
        <fullName evidence="2">Putative secreted protein</fullName>
    </submittedName>
</protein>
<reference evidence="2" key="1">
    <citation type="submission" date="2018-01" db="EMBL/GenBank/DDBJ databases">
        <title>An insight into the sialome of Amazonian anophelines.</title>
        <authorList>
            <person name="Ribeiro J.M."/>
            <person name="Scarpassa V."/>
            <person name="Calvo E."/>
        </authorList>
    </citation>
    <scope>NUCLEOTIDE SEQUENCE</scope>
</reference>
<proteinExistence type="predicted"/>
<dbReference type="AlphaFoldDB" id="A0A2M4D177"/>
<keyword evidence="1" id="KW-0472">Membrane</keyword>
<sequence length="70" mass="8264">MLLPENGLMLRFGTGVFFVFLGVFCGALRNSTRARRWVGRRRVEMQMLGFYSRFCYRFLSFSRGTVNLNR</sequence>
<feature type="transmembrane region" description="Helical" evidence="1">
    <location>
        <begin position="12"/>
        <end position="32"/>
    </location>
</feature>
<evidence type="ECO:0000256" key="1">
    <source>
        <dbReference type="SAM" id="Phobius"/>
    </source>
</evidence>